<gene>
    <name evidence="1" type="ORF">ERS075527_05050</name>
</gene>
<dbReference type="EMBL" id="CSUW01000016">
    <property type="protein sequence ID" value="CPT66581.1"/>
    <property type="molecule type" value="Genomic_DNA"/>
</dbReference>
<accession>A0AB33TDY0</accession>
<evidence type="ECO:0000313" key="2">
    <source>
        <dbReference type="Proteomes" id="UP000038487"/>
    </source>
</evidence>
<dbReference type="RefSeq" id="WP_052536766.1">
    <property type="nucleotide sequence ID" value="NZ_CSUW01000016.1"/>
</dbReference>
<proteinExistence type="predicted"/>
<sequence>MIENTSQRHPIEHLVGCLDGNTSNYIEGMEQSGQQQLLKSDLLPADAGRVWSGEGDGMLGINGWDVLEQWGFQRGESVEADPLFVCATLPEGWSRKGSEHAMHSTIVDDRGVERVSVFYKAAFYDRRASMSVITDPGGNLGSNAIYGDAAVALPDEWSVLTTEEREGFRGALDSYLRRADEYPDIYGDRVPRVRDLVALVEAAA</sequence>
<evidence type="ECO:0000313" key="1">
    <source>
        <dbReference type="EMBL" id="CPT66581.1"/>
    </source>
</evidence>
<dbReference type="AlphaFoldDB" id="A0AB33TDY0"/>
<comment type="caution">
    <text evidence="1">The sequence shown here is derived from an EMBL/GenBank/DDBJ whole genome shotgun (WGS) entry which is preliminary data.</text>
</comment>
<protein>
    <submittedName>
        <fullName evidence="1">Uncharacterized protein</fullName>
    </submittedName>
</protein>
<reference evidence="1 2" key="1">
    <citation type="submission" date="2015-03" db="EMBL/GenBank/DDBJ databases">
        <authorList>
            <consortium name="Pathogen Informatics"/>
            <person name="Murphy D."/>
        </authorList>
    </citation>
    <scope>NUCLEOTIDE SEQUENCE [LARGE SCALE GENOMIC DNA]</scope>
    <source>
        <strain evidence="1 2">PAP036</strain>
    </source>
</reference>
<organism evidence="1 2">
    <name type="scientific">Mycobacteroides abscessus</name>
    <dbReference type="NCBI Taxonomy" id="36809"/>
    <lineage>
        <taxon>Bacteria</taxon>
        <taxon>Bacillati</taxon>
        <taxon>Actinomycetota</taxon>
        <taxon>Actinomycetes</taxon>
        <taxon>Mycobacteriales</taxon>
        <taxon>Mycobacteriaceae</taxon>
        <taxon>Mycobacteroides</taxon>
    </lineage>
</organism>
<dbReference type="Proteomes" id="UP000038487">
    <property type="component" value="Unassembled WGS sequence"/>
</dbReference>
<name>A0AB33TDY0_9MYCO</name>